<sequence>VDKLNSDDVAAGMLPLGDGDYGHGAGDGAVLGDPSGGDAGGDGGGDRGDGGAQNAAEDDRRKEDSKHRFLGAKWLFNSGPQSRLVLIRQVLGPLVSIMGKYIGKAGLNNDKLVEFRKLQKLSGIDVDVECDVFTVIAASKFVLEDEFFNALKDIMTTESFWAVTPPSYRLHSLRTEAFVMLSQIGCLCHELKTLHGGYPFKMFTLLDGNCGDILGECDDMKDRWSKALIAKYAESKDGLLDPDLKAELTHAAFLLKRETVSIEASHAAIRRSLCALSVQTHSLHIKRLSALRSLQRFRTRRRRLREGWAGKVIKGAKRKGVKEKPAPSKRQFGHGGAWRAFVRQRTLGQKGSPAFKLLSQGYRELTPDEKVKLKEVGKTATRAARAGNKRPFGDKTRQLQRSYMKSIADTMVKDRTKERVITEGIAACSASGEPAIAADDGAIYMKTTSSTALADIAEVRKATRLEQQCRAEEKLHSSKAMQSWCEGAGVDSRAACLSDEAFHRLEESMPVPFPSTELKVFEWEPMDVLDRVKRGLSIHRHVIADVFAALITVWDKIHDTIDHVPKPDWDVNDDAGIPSCMEAGMCVCSGHGIDVGKIVKNFDSALKKAVPVGKVRKDVLVPGFIVGCAFGQRQPTEDEGDEVDIRTSGLVEGLPVVESKWLHEEGLVAPWARLVGTLDFTTPWQEFKEFDRNLRWSVCVYNIREKITPLGTIVPNVVEVRLQEEVEKPNVPTCRVIWKPKWAKWRKTPVRSGKKDVDFKSGWGS</sequence>
<reference evidence="2" key="1">
    <citation type="submission" date="2023-10" db="EMBL/GenBank/DDBJ databases">
        <authorList>
            <person name="Chen Y."/>
            <person name="Shah S."/>
            <person name="Dougan E. K."/>
            <person name="Thang M."/>
            <person name="Chan C."/>
        </authorList>
    </citation>
    <scope>NUCLEOTIDE SEQUENCE [LARGE SCALE GENOMIC DNA]</scope>
</reference>
<feature type="region of interest" description="Disordered" evidence="1">
    <location>
        <begin position="24"/>
        <end position="64"/>
    </location>
</feature>
<dbReference type="EMBL" id="CAUYUJ010015519">
    <property type="protein sequence ID" value="CAK0855085.1"/>
    <property type="molecule type" value="Genomic_DNA"/>
</dbReference>
<dbReference type="Proteomes" id="UP001189429">
    <property type="component" value="Unassembled WGS sequence"/>
</dbReference>
<name>A0ABN9U7I6_9DINO</name>
<feature type="non-terminal residue" evidence="2">
    <location>
        <position position="1"/>
    </location>
</feature>
<evidence type="ECO:0000313" key="2">
    <source>
        <dbReference type="EMBL" id="CAK0855085.1"/>
    </source>
</evidence>
<proteinExistence type="predicted"/>
<evidence type="ECO:0000313" key="3">
    <source>
        <dbReference type="Proteomes" id="UP001189429"/>
    </source>
</evidence>
<gene>
    <name evidence="2" type="ORF">PCOR1329_LOCUS45931</name>
</gene>
<comment type="caution">
    <text evidence="2">The sequence shown here is derived from an EMBL/GenBank/DDBJ whole genome shotgun (WGS) entry which is preliminary data.</text>
</comment>
<protein>
    <submittedName>
        <fullName evidence="2">Uncharacterized protein</fullName>
    </submittedName>
</protein>
<evidence type="ECO:0000256" key="1">
    <source>
        <dbReference type="SAM" id="MobiDB-lite"/>
    </source>
</evidence>
<organism evidence="2 3">
    <name type="scientific">Prorocentrum cordatum</name>
    <dbReference type="NCBI Taxonomy" id="2364126"/>
    <lineage>
        <taxon>Eukaryota</taxon>
        <taxon>Sar</taxon>
        <taxon>Alveolata</taxon>
        <taxon>Dinophyceae</taxon>
        <taxon>Prorocentrales</taxon>
        <taxon>Prorocentraceae</taxon>
        <taxon>Prorocentrum</taxon>
    </lineage>
</organism>
<keyword evidence="3" id="KW-1185">Reference proteome</keyword>
<feature type="compositionally biased region" description="Gly residues" evidence="1">
    <location>
        <begin position="24"/>
        <end position="43"/>
    </location>
</feature>
<accession>A0ABN9U7I6</accession>
<feature type="non-terminal residue" evidence="2">
    <location>
        <position position="765"/>
    </location>
</feature>